<reference evidence="1" key="1">
    <citation type="submission" date="2016-08" db="EMBL/GenBank/DDBJ databases">
        <authorList>
            <person name="Ngugi D.K."/>
            <person name="Miyake S."/>
            <person name="Stingl U."/>
        </authorList>
    </citation>
    <scope>NUCLEOTIDE SEQUENCE</scope>
    <source>
        <strain evidence="1">SCG-B11WGA-EpuloA1</strain>
    </source>
</reference>
<dbReference type="EMBL" id="LJDB01000009">
    <property type="protein sequence ID" value="ONI42622.1"/>
    <property type="molecule type" value="Genomic_DNA"/>
</dbReference>
<evidence type="ECO:0000313" key="1">
    <source>
        <dbReference type="EMBL" id="ONI42622.1"/>
    </source>
</evidence>
<sequence>MSNKTEGCGYLNQGSSWKIFFGVILISSCNFVTYNVQAQLLPIYSVETEEKLVSLTFDVAWGDEDMLEILDILEIHGIKATFFIVGDWAEKYPHHVKTILEKGHDVGNHSYNHPHVNKISKDEIKEDIMKAHEVIKEIADYEMDLYRPPYGEYNDTVIEAANECNYYTVQWDVDSLDWKRYGLQPLIDKVLNHKNLNNGSIVLLHTGTEYTSYALDDIIKGLILKGYQLVPISQLIIRDNYRLDHLGRQHLE</sequence>
<gene>
    <name evidence="1" type="ORF">AN396_13650</name>
</gene>
<protein>
    <submittedName>
        <fullName evidence="1">Deacetylase</fullName>
    </submittedName>
</protein>
<dbReference type="Proteomes" id="UP000188605">
    <property type="component" value="Unassembled WGS sequence"/>
</dbReference>
<keyword evidence="2" id="KW-1185">Reference proteome</keyword>
<proteinExistence type="predicted"/>
<organism evidence="1 2">
    <name type="scientific">Candidatus Epulonipiscium fishelsonii</name>
    <dbReference type="NCBI Taxonomy" id="77094"/>
    <lineage>
        <taxon>Bacteria</taxon>
        <taxon>Bacillati</taxon>
        <taxon>Bacillota</taxon>
        <taxon>Clostridia</taxon>
        <taxon>Lachnospirales</taxon>
        <taxon>Lachnospiraceae</taxon>
        <taxon>Candidatus Epulonipiscium</taxon>
    </lineage>
</organism>
<evidence type="ECO:0000313" key="2">
    <source>
        <dbReference type="Proteomes" id="UP000188605"/>
    </source>
</evidence>
<accession>A0ACC8XGI5</accession>
<comment type="caution">
    <text evidence="1">The sequence shown here is derived from an EMBL/GenBank/DDBJ whole genome shotgun (WGS) entry which is preliminary data.</text>
</comment>
<name>A0ACC8XGI5_9FIRM</name>